<dbReference type="OrthoDB" id="9809206at2"/>
<keyword evidence="4 7" id="KW-0812">Transmembrane</keyword>
<dbReference type="PANTHER" id="PTHR30347:SF1">
    <property type="entry name" value="MECHANOSENSITIVE CHANNEL MSCK"/>
    <property type="match status" value="1"/>
</dbReference>
<evidence type="ECO:0008006" key="13">
    <source>
        <dbReference type="Google" id="ProtNLM"/>
    </source>
</evidence>
<evidence type="ECO:0000256" key="6">
    <source>
        <dbReference type="ARBA" id="ARBA00023136"/>
    </source>
</evidence>
<dbReference type="InterPro" id="IPR006685">
    <property type="entry name" value="MscS_channel_2nd"/>
</dbReference>
<dbReference type="SUPFAM" id="SSF50182">
    <property type="entry name" value="Sm-like ribonucleoproteins"/>
    <property type="match status" value="1"/>
</dbReference>
<evidence type="ECO:0000256" key="2">
    <source>
        <dbReference type="ARBA" id="ARBA00008017"/>
    </source>
</evidence>
<gene>
    <name evidence="11" type="ORF">CUN60_08275</name>
</gene>
<name>A0A2I7N767_9NEIS</name>
<comment type="similarity">
    <text evidence="2">Belongs to the MscS (TC 1.A.23) family.</text>
</comment>
<feature type="transmembrane region" description="Helical" evidence="7">
    <location>
        <begin position="90"/>
        <end position="115"/>
    </location>
</feature>
<feature type="transmembrane region" description="Helical" evidence="7">
    <location>
        <begin position="210"/>
        <end position="229"/>
    </location>
</feature>
<evidence type="ECO:0000313" key="11">
    <source>
        <dbReference type="EMBL" id="AUR52291.1"/>
    </source>
</evidence>
<evidence type="ECO:0000256" key="7">
    <source>
        <dbReference type="SAM" id="Phobius"/>
    </source>
</evidence>
<feature type="transmembrane region" description="Helical" evidence="7">
    <location>
        <begin position="127"/>
        <end position="148"/>
    </location>
</feature>
<dbReference type="InterPro" id="IPR049142">
    <property type="entry name" value="MS_channel_1st"/>
</dbReference>
<evidence type="ECO:0000256" key="4">
    <source>
        <dbReference type="ARBA" id="ARBA00022692"/>
    </source>
</evidence>
<evidence type="ECO:0000256" key="5">
    <source>
        <dbReference type="ARBA" id="ARBA00022989"/>
    </source>
</evidence>
<protein>
    <recommendedName>
        <fullName evidence="13">Mechanosensitive ion channel</fullName>
    </recommendedName>
</protein>
<dbReference type="Pfam" id="PF21082">
    <property type="entry name" value="MS_channel_3rd"/>
    <property type="match status" value="1"/>
</dbReference>
<dbReference type="InterPro" id="IPR049278">
    <property type="entry name" value="MS_channel_C"/>
</dbReference>
<dbReference type="Proteomes" id="UP000236655">
    <property type="component" value="Chromosome"/>
</dbReference>
<sequence>MNEFLLINSNNIADLISIGGVVQLSLAVVSVILAYIFACAVKRKITRSVVRLGIFWFGMLDKTIRPLIFSIITVMAGGVTMFFYNSASTLLYSLAIIGIIILFIKATVYTLDYALKNNKYRKHIKMLVKLALVMVIIFWTTNLDVILADQLGKVVLHFGKSQLSLWDFIREVIVIVFAIGVMIIATLVLDGWIKNLHDIDGNLKQLLLRISKILVVVIGVFMVLPSLGFDLTALSVLGGAVGVGIGFGLQKIASNFLSGFIILLDKSIKIGDRIIINNITGTVTRITTRYVVMQGFDGSEMLIPNEKFITDPVINQTYSNSNIGIEMVISVGYSSDMVLVIDTLRECIASVPEINQNMEPSVYIQKLNESGIDVFIRVWPLDGLNHGSVVRNKLNIAIIESFRKKNIEIPFPKRDVTVLK</sequence>
<dbReference type="InterPro" id="IPR023408">
    <property type="entry name" value="MscS_beta-dom_sf"/>
</dbReference>
<evidence type="ECO:0000259" key="9">
    <source>
        <dbReference type="Pfam" id="PF21082"/>
    </source>
</evidence>
<keyword evidence="6 7" id="KW-0472">Membrane</keyword>
<keyword evidence="12" id="KW-1185">Reference proteome</keyword>
<feature type="domain" description="Mechanosensitive ion channel transmembrane helices 2/3" evidence="10">
    <location>
        <begin position="210"/>
        <end position="250"/>
    </location>
</feature>
<dbReference type="Pfam" id="PF00924">
    <property type="entry name" value="MS_channel_2nd"/>
    <property type="match status" value="1"/>
</dbReference>
<comment type="subcellular location">
    <subcellularLocation>
        <location evidence="1">Cell membrane</location>
        <topology evidence="1">Multi-pass membrane protein</topology>
    </subcellularLocation>
</comment>
<keyword evidence="3" id="KW-1003">Cell membrane</keyword>
<feature type="domain" description="Mechanosensitive ion channel MscS" evidence="8">
    <location>
        <begin position="252"/>
        <end position="317"/>
    </location>
</feature>
<evidence type="ECO:0000313" key="12">
    <source>
        <dbReference type="Proteomes" id="UP000236655"/>
    </source>
</evidence>
<organism evidence="11 12">
    <name type="scientific">Aquella oligotrophica</name>
    <dbReference type="NCBI Taxonomy" id="2067065"/>
    <lineage>
        <taxon>Bacteria</taxon>
        <taxon>Pseudomonadati</taxon>
        <taxon>Pseudomonadota</taxon>
        <taxon>Betaproteobacteria</taxon>
        <taxon>Neisseriales</taxon>
        <taxon>Neisseriaceae</taxon>
        <taxon>Aquella</taxon>
    </lineage>
</organism>
<dbReference type="InterPro" id="IPR010920">
    <property type="entry name" value="LSM_dom_sf"/>
</dbReference>
<proteinExistence type="inferred from homology"/>
<dbReference type="EMBL" id="CP024847">
    <property type="protein sequence ID" value="AUR52291.1"/>
    <property type="molecule type" value="Genomic_DNA"/>
</dbReference>
<evidence type="ECO:0000256" key="1">
    <source>
        <dbReference type="ARBA" id="ARBA00004651"/>
    </source>
</evidence>
<feature type="transmembrane region" description="Helical" evidence="7">
    <location>
        <begin position="67"/>
        <end position="84"/>
    </location>
</feature>
<dbReference type="InterPro" id="IPR011014">
    <property type="entry name" value="MscS_channel_TM-2"/>
</dbReference>
<accession>A0A2I7N767</accession>
<dbReference type="AlphaFoldDB" id="A0A2I7N767"/>
<evidence type="ECO:0000259" key="10">
    <source>
        <dbReference type="Pfam" id="PF21088"/>
    </source>
</evidence>
<dbReference type="GO" id="GO:0005886">
    <property type="term" value="C:plasma membrane"/>
    <property type="evidence" value="ECO:0007669"/>
    <property type="project" value="UniProtKB-SubCell"/>
</dbReference>
<feature type="transmembrane region" description="Helical" evidence="7">
    <location>
        <begin position="168"/>
        <end position="189"/>
    </location>
</feature>
<dbReference type="Gene3D" id="3.30.70.100">
    <property type="match status" value="1"/>
</dbReference>
<dbReference type="Gene3D" id="2.30.30.60">
    <property type="match status" value="1"/>
</dbReference>
<dbReference type="InterPro" id="IPR052702">
    <property type="entry name" value="MscS-like_channel"/>
</dbReference>
<reference evidence="12" key="1">
    <citation type="submission" date="2017-11" db="EMBL/GenBank/DDBJ databases">
        <authorList>
            <person name="Chan K.G."/>
            <person name="Lee L.S."/>
        </authorList>
    </citation>
    <scope>NUCLEOTIDE SEQUENCE [LARGE SCALE GENOMIC DNA]</scope>
    <source>
        <strain evidence="12">DSM 100970</strain>
    </source>
</reference>
<feature type="transmembrane region" description="Helical" evidence="7">
    <location>
        <begin position="241"/>
        <end position="264"/>
    </location>
</feature>
<feature type="transmembrane region" description="Helical" evidence="7">
    <location>
        <begin position="20"/>
        <end position="41"/>
    </location>
</feature>
<feature type="domain" description="Mechanosensitive ion channel MscS C-terminal" evidence="9">
    <location>
        <begin position="325"/>
        <end position="409"/>
    </location>
</feature>
<dbReference type="GO" id="GO:0008381">
    <property type="term" value="F:mechanosensitive monoatomic ion channel activity"/>
    <property type="evidence" value="ECO:0007669"/>
    <property type="project" value="UniProtKB-ARBA"/>
</dbReference>
<keyword evidence="5 7" id="KW-1133">Transmembrane helix</keyword>
<dbReference type="SUPFAM" id="SSF82861">
    <property type="entry name" value="Mechanosensitive channel protein MscS (YggB), transmembrane region"/>
    <property type="match status" value="1"/>
</dbReference>
<dbReference type="InterPro" id="IPR011066">
    <property type="entry name" value="MscS_channel_C_sf"/>
</dbReference>
<dbReference type="KEGG" id="nba:CUN60_08275"/>
<evidence type="ECO:0000259" key="8">
    <source>
        <dbReference type="Pfam" id="PF00924"/>
    </source>
</evidence>
<dbReference type="RefSeq" id="WP_102951587.1">
    <property type="nucleotide sequence ID" value="NZ_CP024847.1"/>
</dbReference>
<dbReference type="Gene3D" id="1.10.287.1260">
    <property type="match status" value="1"/>
</dbReference>
<dbReference type="PANTHER" id="PTHR30347">
    <property type="entry name" value="POTASSIUM CHANNEL RELATED"/>
    <property type="match status" value="1"/>
</dbReference>
<dbReference type="Pfam" id="PF21088">
    <property type="entry name" value="MS_channel_1st"/>
    <property type="match status" value="1"/>
</dbReference>
<dbReference type="SUPFAM" id="SSF82689">
    <property type="entry name" value="Mechanosensitive channel protein MscS (YggB), C-terminal domain"/>
    <property type="match status" value="1"/>
</dbReference>
<evidence type="ECO:0000256" key="3">
    <source>
        <dbReference type="ARBA" id="ARBA00022475"/>
    </source>
</evidence>